<proteinExistence type="predicted"/>
<sequence length="102" mass="12083">MNNLFEILGEHHINVIFGADDVCRKCPHLADGLCNYEENAEEHIVELDQMAYRLLNVYPGMETSWREIKNRLSEIMKAWKTFACENCDWRHVCENDEEWSGY</sequence>
<protein>
    <submittedName>
        <fullName evidence="1">DUF1284 domain-containing protein</fullName>
    </submittedName>
</protein>
<reference evidence="1 2" key="1">
    <citation type="submission" date="2021-11" db="EMBL/GenBank/DDBJ databases">
        <title>Whole genome of Geoglobus acetivorans.</title>
        <authorList>
            <person name="Liu D."/>
        </authorList>
    </citation>
    <scope>NUCLEOTIDE SEQUENCE [LARGE SCALE GENOMIC DNA]</scope>
    <source>
        <strain evidence="1 2">SBH6</strain>
    </source>
</reference>
<name>A0ABZ3H3G0_GEOAI</name>
<dbReference type="EMBL" id="CP087714">
    <property type="protein sequence ID" value="XAT64111.1"/>
    <property type="molecule type" value="Genomic_DNA"/>
</dbReference>
<dbReference type="GeneID" id="90448363"/>
<evidence type="ECO:0000313" key="2">
    <source>
        <dbReference type="Proteomes" id="UP001492541"/>
    </source>
</evidence>
<keyword evidence="2" id="KW-1185">Reference proteome</keyword>
<dbReference type="RefSeq" id="WP_346297662.1">
    <property type="nucleotide sequence ID" value="NZ_CP087714.1"/>
</dbReference>
<accession>A0ABZ3H3G0</accession>
<dbReference type="Proteomes" id="UP001492541">
    <property type="component" value="Chromosome"/>
</dbReference>
<dbReference type="Pfam" id="PF06935">
    <property type="entry name" value="DUF1284"/>
    <property type="match status" value="1"/>
</dbReference>
<evidence type="ECO:0000313" key="1">
    <source>
        <dbReference type="EMBL" id="XAT64111.1"/>
    </source>
</evidence>
<dbReference type="InterPro" id="IPR009702">
    <property type="entry name" value="DUF1284"/>
</dbReference>
<gene>
    <name evidence="1" type="ORF">LPQ35_01720</name>
</gene>
<organism evidence="1 2">
    <name type="scientific">Geoglobus acetivorans</name>
    <dbReference type="NCBI Taxonomy" id="565033"/>
    <lineage>
        <taxon>Archaea</taxon>
        <taxon>Methanobacteriati</taxon>
        <taxon>Methanobacteriota</taxon>
        <taxon>Archaeoglobi</taxon>
        <taxon>Archaeoglobales</taxon>
        <taxon>Archaeoglobaceae</taxon>
        <taxon>Geoglobus</taxon>
    </lineage>
</organism>